<organism evidence="2 3">
    <name type="scientific">Escallonia rubra</name>
    <dbReference type="NCBI Taxonomy" id="112253"/>
    <lineage>
        <taxon>Eukaryota</taxon>
        <taxon>Viridiplantae</taxon>
        <taxon>Streptophyta</taxon>
        <taxon>Embryophyta</taxon>
        <taxon>Tracheophyta</taxon>
        <taxon>Spermatophyta</taxon>
        <taxon>Magnoliopsida</taxon>
        <taxon>eudicotyledons</taxon>
        <taxon>Gunneridae</taxon>
        <taxon>Pentapetalae</taxon>
        <taxon>asterids</taxon>
        <taxon>campanulids</taxon>
        <taxon>Escalloniales</taxon>
        <taxon>Escalloniaceae</taxon>
        <taxon>Escallonia</taxon>
    </lineage>
</organism>
<comment type="caution">
    <text evidence="2">The sequence shown here is derived from an EMBL/GenBank/DDBJ whole genome shotgun (WGS) entry which is preliminary data.</text>
</comment>
<evidence type="ECO:0000259" key="1">
    <source>
        <dbReference type="Pfam" id="PF03732"/>
    </source>
</evidence>
<name>A0AA88QMQ0_9ASTE</name>
<reference evidence="2" key="1">
    <citation type="submission" date="2022-12" db="EMBL/GenBank/DDBJ databases">
        <title>Draft genome assemblies for two species of Escallonia (Escalloniales).</title>
        <authorList>
            <person name="Chanderbali A."/>
            <person name="Dervinis C."/>
            <person name="Anghel I."/>
            <person name="Soltis D."/>
            <person name="Soltis P."/>
            <person name="Zapata F."/>
        </authorList>
    </citation>
    <scope>NUCLEOTIDE SEQUENCE</scope>
    <source>
        <strain evidence="2">UCBG92.1500</strain>
        <tissue evidence="2">Leaf</tissue>
    </source>
</reference>
<evidence type="ECO:0000313" key="2">
    <source>
        <dbReference type="EMBL" id="KAK2969593.1"/>
    </source>
</evidence>
<keyword evidence="3" id="KW-1185">Reference proteome</keyword>
<dbReference type="InterPro" id="IPR005162">
    <property type="entry name" value="Retrotrans_gag_dom"/>
</dbReference>
<feature type="domain" description="Retrotransposon gag" evidence="1">
    <location>
        <begin position="85"/>
        <end position="179"/>
    </location>
</feature>
<proteinExistence type="predicted"/>
<protein>
    <recommendedName>
        <fullName evidence="1">Retrotransposon gag domain-containing protein</fullName>
    </recommendedName>
</protein>
<dbReference type="Pfam" id="PF03732">
    <property type="entry name" value="Retrotrans_gag"/>
    <property type="match status" value="1"/>
</dbReference>
<evidence type="ECO:0000313" key="3">
    <source>
        <dbReference type="Proteomes" id="UP001187471"/>
    </source>
</evidence>
<sequence length="258" mass="30216">MYVILGRMVSCMENQQNNNLNHRGFNHDLEGQGKSEMLKNFINVHPPYFVGEGDTDKAENFIMNMERTFKTMGLYDDKKLLLGTIRLDNDASRRWKMIDIKWIAAQAVHTWELFTTELNENYLPRSVKPNREAEFRNFELGKLTARQDATKFTSLARHASYLVEGQDMRFRKFQDGLKPEIQEKISIRNVDDYYEMVDRALLIEKTDGDIQRKRVRSSGTRPNALKCQLGRNLNTCDTRDDQEVVGEEDFEYPFVPEN</sequence>
<gene>
    <name evidence="2" type="ORF">RJ640_023705</name>
</gene>
<dbReference type="EMBL" id="JAVXUO010002792">
    <property type="protein sequence ID" value="KAK2969593.1"/>
    <property type="molecule type" value="Genomic_DNA"/>
</dbReference>
<dbReference type="AlphaFoldDB" id="A0AA88QMQ0"/>
<dbReference type="Proteomes" id="UP001187471">
    <property type="component" value="Unassembled WGS sequence"/>
</dbReference>
<accession>A0AA88QMQ0</accession>